<protein>
    <submittedName>
        <fullName evidence="1">Helix-turn-helix domain-containing protein</fullName>
    </submittedName>
</protein>
<dbReference type="Proteomes" id="UP000594014">
    <property type="component" value="Chromosome"/>
</dbReference>
<reference evidence="1" key="1">
    <citation type="submission" date="2019-08" db="EMBL/GenBank/DDBJ databases">
        <title>Genome sequence of Clostridiales bacterium MT110.</title>
        <authorList>
            <person name="Cao J."/>
        </authorList>
    </citation>
    <scope>NUCLEOTIDE SEQUENCE</scope>
    <source>
        <strain evidence="1">MT110</strain>
    </source>
</reference>
<accession>A0ACD1ABV1</accession>
<sequence length="306" mass="34862">MILRRDFLEIMNRLIGPLDENTGALIYENIDCFLHPMVGLFMPASGQCEYAVTPSHTHPAFSFVYYFDSANELILDGKRISYDISDGKCLVAMSPGFPHQEPEQDGFQSYIAIQIDSELFCKTLDQYELSLPVFHGEQFEPHSELLGLLKCFMLEASEYERRNSEYLNQLALAVAHLIVRSVLSSTHQLPPLYDRFEVDKAIAYMNSHFAEKVTVEELAALTNLSTSHFSKIFKSVTGETPIDFLKTMRLKKARNQLINSADNMTEIALKCGFNSSSYFSSCFIEKYRMTPTAFRQSIQQSKNAEF</sequence>
<keyword evidence="2" id="KW-1185">Reference proteome</keyword>
<organism evidence="1 2">
    <name type="scientific">Anoxybacterium hadale</name>
    <dbReference type="NCBI Taxonomy" id="3408580"/>
    <lineage>
        <taxon>Bacteria</taxon>
        <taxon>Bacillati</taxon>
        <taxon>Bacillota</taxon>
        <taxon>Clostridia</taxon>
        <taxon>Peptostreptococcales</taxon>
        <taxon>Anaerovoracaceae</taxon>
        <taxon>Anoxybacterium</taxon>
    </lineage>
</organism>
<evidence type="ECO:0000313" key="1">
    <source>
        <dbReference type="EMBL" id="QOX63808.1"/>
    </source>
</evidence>
<gene>
    <name evidence="1" type="ORF">FRZ06_10840</name>
</gene>
<name>A0ACD1ABV1_9FIRM</name>
<evidence type="ECO:0000313" key="2">
    <source>
        <dbReference type="Proteomes" id="UP000594014"/>
    </source>
</evidence>
<dbReference type="EMBL" id="CP042469">
    <property type="protein sequence ID" value="QOX63808.1"/>
    <property type="molecule type" value="Genomic_DNA"/>
</dbReference>
<proteinExistence type="predicted"/>